<evidence type="ECO:0000256" key="5">
    <source>
        <dbReference type="ARBA" id="ARBA00022723"/>
    </source>
</evidence>
<feature type="compositionally biased region" description="Polar residues" evidence="15">
    <location>
        <begin position="194"/>
        <end position="229"/>
    </location>
</feature>
<dbReference type="PANTHER" id="PTHR10615">
    <property type="entry name" value="HISTONE ACETYLTRANSFERASE"/>
    <property type="match status" value="1"/>
</dbReference>
<dbReference type="InterPro" id="IPR036388">
    <property type="entry name" value="WH-like_DNA-bd_sf"/>
</dbReference>
<dbReference type="EC" id="2.3.1.48" evidence="3 14"/>
<dbReference type="GO" id="GO:0008270">
    <property type="term" value="F:zinc ion binding"/>
    <property type="evidence" value="ECO:0007669"/>
    <property type="project" value="UniProtKB-KW"/>
</dbReference>
<comment type="subcellular location">
    <subcellularLocation>
        <location evidence="1 14">Nucleus</location>
    </subcellularLocation>
</comment>
<reference evidence="17" key="1">
    <citation type="submission" date="2019-11" db="EMBL/GenBank/DDBJ databases">
        <title>The nuclear and mitochondrial genomes of Frieseomelitta varia - a highly eusocial stingless bee (Meliponini) with a permanently sterile worker caste.</title>
        <authorList>
            <person name="Freitas F.C.P."/>
            <person name="Lourenco A.P."/>
            <person name="Nunes F.M.F."/>
            <person name="Paschoal A.R."/>
            <person name="Abreu F.C.P."/>
            <person name="Barbin F.O."/>
            <person name="Bataglia L."/>
            <person name="Cardoso-Junior C.A.M."/>
            <person name="Cervoni M.S."/>
            <person name="Silva S.R."/>
            <person name="Dalarmi F."/>
            <person name="Del Lama M.A."/>
            <person name="Depintor T.S."/>
            <person name="Ferreira K.M."/>
            <person name="Goria P.S."/>
            <person name="Jaskot M.C."/>
            <person name="Lago D.C."/>
            <person name="Luna-Lucena D."/>
            <person name="Moda L.M."/>
            <person name="Nascimento L."/>
            <person name="Pedrino M."/>
            <person name="Rabico F.O."/>
            <person name="Sanches F.C."/>
            <person name="Santos D.E."/>
            <person name="Santos C.G."/>
            <person name="Vieira J."/>
            <person name="Lopes T.F."/>
            <person name="Barchuk A.R."/>
            <person name="Hartfelder K."/>
            <person name="Simoes Z.L.P."/>
            <person name="Bitondi M.M.G."/>
            <person name="Pinheiro D.G."/>
        </authorList>
    </citation>
    <scope>NUCLEOTIDE SEQUENCE</scope>
    <source>
        <strain evidence="17">USP_RPSP 00005682</strain>
        <tissue evidence="17">Whole individual</tissue>
    </source>
</reference>
<dbReference type="InterPro" id="IPR040706">
    <property type="entry name" value="Zf-MYST"/>
</dbReference>
<dbReference type="GO" id="GO:0010484">
    <property type="term" value="F:histone H3 acetyltransferase activity"/>
    <property type="evidence" value="ECO:0007669"/>
    <property type="project" value="TreeGrafter"/>
</dbReference>
<evidence type="ECO:0000256" key="2">
    <source>
        <dbReference type="ARBA" id="ARBA00010107"/>
    </source>
</evidence>
<organism evidence="17 18">
    <name type="scientific">Frieseomelitta varia</name>
    <dbReference type="NCBI Taxonomy" id="561572"/>
    <lineage>
        <taxon>Eukaryota</taxon>
        <taxon>Metazoa</taxon>
        <taxon>Ecdysozoa</taxon>
        <taxon>Arthropoda</taxon>
        <taxon>Hexapoda</taxon>
        <taxon>Insecta</taxon>
        <taxon>Pterygota</taxon>
        <taxon>Neoptera</taxon>
        <taxon>Endopterygota</taxon>
        <taxon>Hymenoptera</taxon>
        <taxon>Apocrita</taxon>
        <taxon>Aculeata</taxon>
        <taxon>Apoidea</taxon>
        <taxon>Anthophila</taxon>
        <taxon>Apidae</taxon>
        <taxon>Frieseomelitta</taxon>
    </lineage>
</organism>
<evidence type="ECO:0000256" key="11">
    <source>
        <dbReference type="ARBA" id="ARBA00023163"/>
    </source>
</evidence>
<dbReference type="InterPro" id="IPR036060">
    <property type="entry name" value="Znf_C2H2C_sf"/>
</dbReference>
<comment type="caution">
    <text evidence="17">The sequence shown here is derived from an EMBL/GenBank/DDBJ whole genome shotgun (WGS) entry which is preliminary data.</text>
</comment>
<dbReference type="GO" id="GO:0010485">
    <property type="term" value="F:histone H4 acetyltransferase activity"/>
    <property type="evidence" value="ECO:0007669"/>
    <property type="project" value="TreeGrafter"/>
</dbReference>
<dbReference type="PROSITE" id="PS51802">
    <property type="entry name" value="ZF_CCHHC"/>
    <property type="match status" value="1"/>
</dbReference>
<dbReference type="Pfam" id="PF10152">
    <property type="entry name" value="CCDC53"/>
    <property type="match status" value="1"/>
</dbReference>
<dbReference type="SUPFAM" id="SSF103637">
    <property type="entry name" value="CCHHC domain"/>
    <property type="match status" value="1"/>
</dbReference>
<evidence type="ECO:0000256" key="13">
    <source>
        <dbReference type="PIRSR" id="PIRSR602717-51"/>
    </source>
</evidence>
<dbReference type="InterPro" id="IPR002717">
    <property type="entry name" value="HAT_MYST-type"/>
</dbReference>
<keyword evidence="18" id="KW-1185">Reference proteome</keyword>
<dbReference type="GO" id="GO:0006357">
    <property type="term" value="P:regulation of transcription by RNA polymerase II"/>
    <property type="evidence" value="ECO:0007669"/>
    <property type="project" value="TreeGrafter"/>
</dbReference>
<keyword evidence="5" id="KW-0479">Metal-binding</keyword>
<evidence type="ECO:0000256" key="10">
    <source>
        <dbReference type="ARBA" id="ARBA00023015"/>
    </source>
</evidence>
<keyword evidence="6" id="KW-0863">Zinc-finger</keyword>
<feature type="compositionally biased region" description="Low complexity" evidence="15">
    <location>
        <begin position="248"/>
        <end position="292"/>
    </location>
</feature>
<comment type="catalytic activity">
    <reaction evidence="14">
        <text>L-lysyl-[protein] + acetyl-CoA = N(6)-acetyl-L-lysyl-[protein] + CoA + H(+)</text>
        <dbReference type="Rhea" id="RHEA:45948"/>
        <dbReference type="Rhea" id="RHEA-COMP:9752"/>
        <dbReference type="Rhea" id="RHEA-COMP:10731"/>
        <dbReference type="ChEBI" id="CHEBI:15378"/>
        <dbReference type="ChEBI" id="CHEBI:29969"/>
        <dbReference type="ChEBI" id="CHEBI:57287"/>
        <dbReference type="ChEBI" id="CHEBI:57288"/>
        <dbReference type="ChEBI" id="CHEBI:61930"/>
        <dbReference type="EC" id="2.3.1.48"/>
    </reaction>
</comment>
<evidence type="ECO:0000256" key="15">
    <source>
        <dbReference type="SAM" id="MobiDB-lite"/>
    </source>
</evidence>
<feature type="compositionally biased region" description="Polar residues" evidence="15">
    <location>
        <begin position="300"/>
        <end position="309"/>
    </location>
</feature>
<keyword evidence="8" id="KW-0156">Chromatin regulator</keyword>
<keyword evidence="9" id="KW-0007">Acetylation</keyword>
<keyword evidence="10" id="KW-0805">Transcription regulation</keyword>
<feature type="active site" description="Proton donor/acceptor" evidence="13">
    <location>
        <position position="768"/>
    </location>
</feature>
<dbReference type="InterPro" id="IPR002515">
    <property type="entry name" value="Znf_C2H2C"/>
</dbReference>
<dbReference type="GO" id="GO:0003682">
    <property type="term" value="F:chromatin binding"/>
    <property type="evidence" value="ECO:0007669"/>
    <property type="project" value="TreeGrafter"/>
</dbReference>
<dbReference type="Proteomes" id="UP000655588">
    <property type="component" value="Unassembled WGS sequence"/>
</dbReference>
<gene>
    <name evidence="17" type="ORF">E2986_11818</name>
</gene>
<dbReference type="GO" id="GO:0040029">
    <property type="term" value="P:epigenetic regulation of gene expression"/>
    <property type="evidence" value="ECO:0007669"/>
    <property type="project" value="UniProtKB-ARBA"/>
</dbReference>
<feature type="compositionally biased region" description="Polar residues" evidence="15">
    <location>
        <begin position="534"/>
        <end position="544"/>
    </location>
</feature>
<evidence type="ECO:0000256" key="12">
    <source>
        <dbReference type="ARBA" id="ARBA00023242"/>
    </source>
</evidence>
<feature type="region of interest" description="Disordered" evidence="15">
    <location>
        <begin position="383"/>
        <end position="451"/>
    </location>
</feature>
<accession>A0A833RP78</accession>
<feature type="compositionally biased region" description="Basic and acidic residues" evidence="15">
    <location>
        <begin position="858"/>
        <end position="882"/>
    </location>
</feature>
<evidence type="ECO:0000256" key="3">
    <source>
        <dbReference type="ARBA" id="ARBA00013184"/>
    </source>
</evidence>
<dbReference type="Pfam" id="PF01853">
    <property type="entry name" value="MOZ_SAS"/>
    <property type="match status" value="1"/>
</dbReference>
<evidence type="ECO:0000256" key="6">
    <source>
        <dbReference type="ARBA" id="ARBA00022771"/>
    </source>
</evidence>
<dbReference type="GO" id="GO:0003712">
    <property type="term" value="F:transcription coregulator activity"/>
    <property type="evidence" value="ECO:0007669"/>
    <property type="project" value="TreeGrafter"/>
</dbReference>
<evidence type="ECO:0000256" key="9">
    <source>
        <dbReference type="ARBA" id="ARBA00022990"/>
    </source>
</evidence>
<keyword evidence="12 14" id="KW-0539">Nucleus</keyword>
<dbReference type="FunFam" id="3.40.630.30:FF:000001">
    <property type="entry name" value="Histone acetyltransferase"/>
    <property type="match status" value="1"/>
</dbReference>
<feature type="region of interest" description="Disordered" evidence="15">
    <location>
        <begin position="142"/>
        <end position="354"/>
    </location>
</feature>
<proteinExistence type="inferred from homology"/>
<dbReference type="FunFam" id="3.30.60.60:FF:000001">
    <property type="entry name" value="Histone acetyltransferase"/>
    <property type="match status" value="1"/>
</dbReference>
<feature type="compositionally biased region" description="Low complexity" evidence="15">
    <location>
        <begin position="7"/>
        <end position="46"/>
    </location>
</feature>
<dbReference type="GO" id="GO:0071203">
    <property type="term" value="C:WASH complex"/>
    <property type="evidence" value="ECO:0007669"/>
    <property type="project" value="InterPro"/>
</dbReference>
<feature type="region of interest" description="Disordered" evidence="15">
    <location>
        <begin position="527"/>
        <end position="556"/>
    </location>
</feature>
<dbReference type="AlphaFoldDB" id="A0A833RP78"/>
<dbReference type="GO" id="GO:0036409">
    <property type="term" value="C:histone H3-K14 acetyltransferase complex"/>
    <property type="evidence" value="ECO:0007669"/>
    <property type="project" value="TreeGrafter"/>
</dbReference>
<name>A0A833RP78_9HYME</name>
<comment type="similarity">
    <text evidence="2 14">Belongs to the MYST (SAS/MOZ) family.</text>
</comment>
<feature type="compositionally biased region" description="Acidic residues" evidence="15">
    <location>
        <begin position="1034"/>
        <end position="1099"/>
    </location>
</feature>
<feature type="region of interest" description="Disordered" evidence="15">
    <location>
        <begin position="845"/>
        <end position="882"/>
    </location>
</feature>
<feature type="domain" description="MYST-type HAT" evidence="16">
    <location>
        <begin position="592"/>
        <end position="843"/>
    </location>
</feature>
<dbReference type="Pfam" id="PF17772">
    <property type="entry name" value="zf-MYST"/>
    <property type="match status" value="1"/>
</dbReference>
<feature type="compositionally biased region" description="Polar residues" evidence="15">
    <location>
        <begin position="404"/>
        <end position="426"/>
    </location>
</feature>
<feature type="compositionally biased region" description="Polar residues" evidence="15">
    <location>
        <begin position="161"/>
        <end position="170"/>
    </location>
</feature>
<dbReference type="InterPro" id="IPR016181">
    <property type="entry name" value="Acyl_CoA_acyltransferase"/>
</dbReference>
<dbReference type="Gene3D" id="3.40.630.30">
    <property type="match status" value="1"/>
</dbReference>
<keyword evidence="11" id="KW-0804">Transcription</keyword>
<evidence type="ECO:0000256" key="7">
    <source>
        <dbReference type="ARBA" id="ARBA00022833"/>
    </source>
</evidence>
<sequence>MTPKWKTTSSESTSTTSSGSSSSSSSSSGSESSSSDSENSSSSANSQKASDAERTKKKTTFPPNRHGKSKTDTVVTTSVENKSKERIPPKNRPVVYSSESEESPSKVKATTKRKSPAKPKATATVAPVIKQQRLPAKAIVTTNQQKNIINSKLVANKPNKPCTSTSTNGKVSDKSAKTTSEPVQKKLKKKSIFSPENSSDSDNGIPTKASSAKPINNSTKYPKNQQSKPKPSDTRQKAIAPNRPSLLTKAAQSQKSDSSASSKSCSAGSGSSASTDSSTDSESSESVASPQSQVKKKDTQSSTAISTAINVPPKRPSATVAPVKPQKCTKRQGTIKSEDEADASASEKEVDEHGETVWFSGTETVACKRILQIPLIRCDLSRVAESKRSTSKSPVKRAGPSTAARHSSGSNRIPQNSSTSNATSGRSGQGNYGRTRVNKERECPLAPTCDSRGHLSGKLDSHFTLEACPLYHNTTSQACAEFYKERKKREEDRKKAIACLAKKSPKGLHQTTEQRNYQLKVREMRNKWKGNTGDGNESDSSCELQGNEKDRQPRLTNLTPDYDLKLFMEAQAIASEKIEKELKELDYDGEGRNGGGTRVIEMGKWEMEVWYQSPYPEEFSRAPKLYLCEYCLRYAKSRQVLRRHREKCLWRHPPGHEVYRKDKIGVWEVDGKRYKQYCQNLCLLAKFFLDHKTLYYDVEPFLFYVMTIGDSEGCHTVGYFSKEKTSFLNYNVSCILTLPPYQRQGYGRLLIDFSYLLTRVEKKIGSPEKPLSDLGLISYRSYWKDVLLQYLCNFGGKELSVKDISKEMAIDSYDIVSTLQALGMMKYWKGKHIILKKQLSSVPGLEQDQSTKNAVENNDNKQEEKNISKIDETDSNKEDKFEEQIENRAVNRDPRYEKYLKMVHFGVPKEAVKLKMEQEGLDSSILECSGTSKKDIMISTNQAFIEFQTRAIFIFEQSQVGYARSELRPGTDTQASYSTHVSTMSSKENNEVAVEKVTENDKASGDAKCEIKGMKRPAEEKNDETKKQKKEENGDGEVEEEEIEEEVEEEEEVDGDGEEDDEDDDIPEGEEDLEEGEDEEEDDAEGEVEGEVEDEEEDA</sequence>
<evidence type="ECO:0000256" key="1">
    <source>
        <dbReference type="ARBA" id="ARBA00004123"/>
    </source>
</evidence>
<dbReference type="SUPFAM" id="SSF55729">
    <property type="entry name" value="Acyl-CoA N-acyltransferases (Nat)"/>
    <property type="match status" value="1"/>
</dbReference>
<feature type="region of interest" description="Disordered" evidence="15">
    <location>
        <begin position="1"/>
        <end position="124"/>
    </location>
</feature>
<dbReference type="InterPro" id="IPR019309">
    <property type="entry name" value="WASHC3"/>
</dbReference>
<evidence type="ECO:0000256" key="14">
    <source>
        <dbReference type="RuleBase" id="RU361211"/>
    </source>
</evidence>
<evidence type="ECO:0000313" key="18">
    <source>
        <dbReference type="Proteomes" id="UP000655588"/>
    </source>
</evidence>
<dbReference type="PANTHER" id="PTHR10615:SF161">
    <property type="entry name" value="HISTONE ACETYLTRANSFERASE KAT7"/>
    <property type="match status" value="1"/>
</dbReference>
<dbReference type="Pfam" id="PF01530">
    <property type="entry name" value="zf-C2HC"/>
    <property type="match status" value="1"/>
</dbReference>
<keyword evidence="4" id="KW-0808">Transferase</keyword>
<feature type="compositionally biased region" description="Basic and acidic residues" evidence="15">
    <location>
        <begin position="345"/>
        <end position="354"/>
    </location>
</feature>
<dbReference type="FunFam" id="1.10.10.10:FF:000022">
    <property type="entry name" value="Histone acetyltransferase"/>
    <property type="match status" value="1"/>
</dbReference>
<evidence type="ECO:0000313" key="17">
    <source>
        <dbReference type="EMBL" id="KAF3423743.1"/>
    </source>
</evidence>
<dbReference type="InterPro" id="IPR050603">
    <property type="entry name" value="MYST_HAT"/>
</dbReference>
<dbReference type="Gene3D" id="3.30.60.60">
    <property type="entry name" value="N-acetyl transferase-like"/>
    <property type="match status" value="1"/>
</dbReference>
<dbReference type="Gene3D" id="4.10.320.30">
    <property type="match status" value="1"/>
</dbReference>
<dbReference type="GO" id="GO:0140861">
    <property type="term" value="P:DNA repair-dependent chromatin remodeling"/>
    <property type="evidence" value="ECO:0007669"/>
    <property type="project" value="UniProtKB-ARBA"/>
</dbReference>
<evidence type="ECO:0000256" key="4">
    <source>
        <dbReference type="ARBA" id="ARBA00022679"/>
    </source>
</evidence>
<feature type="compositionally biased region" description="Polar residues" evidence="15">
    <location>
        <begin position="971"/>
        <end position="987"/>
    </location>
</feature>
<evidence type="ECO:0000259" key="16">
    <source>
        <dbReference type="PROSITE" id="PS51726"/>
    </source>
</evidence>
<evidence type="ECO:0000256" key="8">
    <source>
        <dbReference type="ARBA" id="ARBA00022853"/>
    </source>
</evidence>
<feature type="compositionally biased region" description="Polar residues" evidence="15">
    <location>
        <begin position="847"/>
        <end position="857"/>
    </location>
</feature>
<protein>
    <recommendedName>
        <fullName evidence="3 14">Histone acetyltransferase</fullName>
        <ecNumber evidence="3 14">2.3.1.48</ecNumber>
    </recommendedName>
</protein>
<dbReference type="EMBL" id="WNWW01000544">
    <property type="protein sequence ID" value="KAF3423743.1"/>
    <property type="molecule type" value="Genomic_DNA"/>
</dbReference>
<dbReference type="GO" id="GO:0005705">
    <property type="term" value="C:polytene chromosome interband"/>
    <property type="evidence" value="ECO:0007669"/>
    <property type="project" value="UniProtKB-ARBA"/>
</dbReference>
<dbReference type="Gene3D" id="1.10.10.10">
    <property type="entry name" value="Winged helix-like DNA-binding domain superfamily/Winged helix DNA-binding domain"/>
    <property type="match status" value="1"/>
</dbReference>
<dbReference type="PROSITE" id="PS51726">
    <property type="entry name" value="MYST_HAT"/>
    <property type="match status" value="1"/>
</dbReference>
<keyword evidence="7" id="KW-0862">Zinc</keyword>
<feature type="region of interest" description="Disordered" evidence="15">
    <location>
        <begin position="967"/>
        <end position="1099"/>
    </location>
</feature>
<feature type="compositionally biased region" description="Basic and acidic residues" evidence="15">
    <location>
        <begin position="988"/>
        <end position="1033"/>
    </location>
</feature>